<evidence type="ECO:0000256" key="1">
    <source>
        <dbReference type="SAM" id="MobiDB-lite"/>
    </source>
</evidence>
<feature type="compositionally biased region" description="Polar residues" evidence="1">
    <location>
        <begin position="39"/>
        <end position="58"/>
    </location>
</feature>
<protein>
    <submittedName>
        <fullName evidence="2">Uncharacterized protein</fullName>
    </submittedName>
</protein>
<accession>A0A061R0N5</accession>
<feature type="region of interest" description="Disordered" evidence="1">
    <location>
        <begin position="245"/>
        <end position="295"/>
    </location>
</feature>
<dbReference type="EMBL" id="GBEZ01022766">
    <property type="protein sequence ID" value="JAC64086.1"/>
    <property type="molecule type" value="Transcribed_RNA"/>
</dbReference>
<feature type="compositionally biased region" description="Low complexity" evidence="1">
    <location>
        <begin position="286"/>
        <end position="295"/>
    </location>
</feature>
<gene>
    <name evidence="2" type="ORF">TSPGSL018_19074</name>
</gene>
<name>A0A061R0N5_9CHLO</name>
<proteinExistence type="predicted"/>
<feature type="compositionally biased region" description="Polar residues" evidence="1">
    <location>
        <begin position="17"/>
        <end position="30"/>
    </location>
</feature>
<feature type="region of interest" description="Disordered" evidence="1">
    <location>
        <begin position="1"/>
        <end position="122"/>
    </location>
</feature>
<evidence type="ECO:0000313" key="2">
    <source>
        <dbReference type="EMBL" id="JAC64086.1"/>
    </source>
</evidence>
<reference evidence="2" key="1">
    <citation type="submission" date="2014-05" db="EMBL/GenBank/DDBJ databases">
        <title>The transcriptome of the halophilic microalga Tetraselmis sp. GSL018 isolated from the Great Salt Lake, Utah.</title>
        <authorList>
            <person name="Jinkerson R.E."/>
            <person name="D'Adamo S."/>
            <person name="Posewitz M.C."/>
        </authorList>
    </citation>
    <scope>NUCLEOTIDE SEQUENCE</scope>
    <source>
        <strain evidence="2">GSL018</strain>
    </source>
</reference>
<feature type="compositionally biased region" description="Basic and acidic residues" evidence="1">
    <location>
        <begin position="69"/>
        <end position="84"/>
    </location>
</feature>
<organism evidence="2">
    <name type="scientific">Tetraselmis sp. GSL018</name>
    <dbReference type="NCBI Taxonomy" id="582737"/>
    <lineage>
        <taxon>Eukaryota</taxon>
        <taxon>Viridiplantae</taxon>
        <taxon>Chlorophyta</taxon>
        <taxon>core chlorophytes</taxon>
        <taxon>Chlorodendrophyceae</taxon>
        <taxon>Chlorodendrales</taxon>
        <taxon>Chlorodendraceae</taxon>
        <taxon>Tetraselmis</taxon>
    </lineage>
</organism>
<dbReference type="AlphaFoldDB" id="A0A061R0N5"/>
<sequence>MGCATSKPETKDDENTGKPNNVLCSDNSTAAAGVEEENQLYSSQQPAQTFRWSGSSLRGRQPTVPEEGPTEHGTEEHLNSKDEPSDREDEDVVSIEALLAGTKKTNRPYNLSQARAARRSTDSEMVEQLDVFNYTEIKSPTSGAGSRPQMKFQVDGVHSQYEVGKSTSMEQLLKASRRAATYHGAGAAGGQLPIDEEREGRRRSHLEKVKQEMLIERNEDGELQYNFNATHQALQGLQWATYFSQEGGDQAAPAESPVVEEPGGGPKSLEQLLAEQSGAGQGGGQAAARRASALA</sequence>